<name>X7F6W1_9RHOB</name>
<comment type="caution">
    <text evidence="1">The sequence shown here is derived from an EMBL/GenBank/DDBJ whole genome shotgun (WGS) entry which is preliminary data.</text>
</comment>
<dbReference type="Gene3D" id="1.10.287.1080">
    <property type="entry name" value="MazG-like"/>
    <property type="match status" value="1"/>
</dbReference>
<sequence>MTTAHDPVADFLDAHGLNCRIEERLLDISSELGEVSKEALKSSGYGNRPTVVSDDMAEEIADLLFSVHALAVEAGHSPADLLEKAIRKYERRMADKGDAGSGR</sequence>
<accession>X7F6W1</accession>
<dbReference type="OrthoDB" id="5916960at2"/>
<dbReference type="RefSeq" id="WP_043771512.1">
    <property type="nucleotide sequence ID" value="NZ_JAME01000017.1"/>
</dbReference>
<dbReference type="STRING" id="1449351.RISW2_06005"/>
<gene>
    <name evidence="1" type="ORF">RISW2_06005</name>
</gene>
<dbReference type="Proteomes" id="UP000023430">
    <property type="component" value="Unassembled WGS sequence"/>
</dbReference>
<proteinExistence type="predicted"/>
<organism evidence="1 2">
    <name type="scientific">Roseivivax isoporae LMG 25204</name>
    <dbReference type="NCBI Taxonomy" id="1449351"/>
    <lineage>
        <taxon>Bacteria</taxon>
        <taxon>Pseudomonadati</taxon>
        <taxon>Pseudomonadota</taxon>
        <taxon>Alphaproteobacteria</taxon>
        <taxon>Rhodobacterales</taxon>
        <taxon>Roseobacteraceae</taxon>
        <taxon>Roseivivax</taxon>
    </lineage>
</organism>
<reference evidence="1 2" key="1">
    <citation type="submission" date="2014-01" db="EMBL/GenBank/DDBJ databases">
        <title>Roseivivax isoporae LMG 25204 Genome Sequencing.</title>
        <authorList>
            <person name="Lai Q."/>
            <person name="Li G."/>
            <person name="Shao Z."/>
        </authorList>
    </citation>
    <scope>NUCLEOTIDE SEQUENCE [LARGE SCALE GENOMIC DNA]</scope>
    <source>
        <strain evidence="1 2">LMG 25204</strain>
    </source>
</reference>
<evidence type="ECO:0000313" key="2">
    <source>
        <dbReference type="Proteomes" id="UP000023430"/>
    </source>
</evidence>
<dbReference type="EMBL" id="JAME01000017">
    <property type="protein sequence ID" value="ETX28647.1"/>
    <property type="molecule type" value="Genomic_DNA"/>
</dbReference>
<dbReference type="eggNOG" id="COG1694">
    <property type="taxonomic scope" value="Bacteria"/>
</dbReference>
<keyword evidence="2" id="KW-1185">Reference proteome</keyword>
<dbReference type="SUPFAM" id="SSF101386">
    <property type="entry name" value="all-alpha NTP pyrophosphatases"/>
    <property type="match status" value="1"/>
</dbReference>
<dbReference type="AlphaFoldDB" id="X7F6W1"/>
<protein>
    <submittedName>
        <fullName evidence="1">Uncharacterized protein</fullName>
    </submittedName>
</protein>
<dbReference type="CDD" id="cd11523">
    <property type="entry name" value="NTP-PPase"/>
    <property type="match status" value="1"/>
</dbReference>
<evidence type="ECO:0000313" key="1">
    <source>
        <dbReference type="EMBL" id="ETX28647.1"/>
    </source>
</evidence>